<dbReference type="Gene3D" id="1.20.1070.10">
    <property type="entry name" value="Rhodopsin 7-helix transmembrane proteins"/>
    <property type="match status" value="1"/>
</dbReference>
<keyword evidence="1" id="KW-1133">Transmembrane helix</keyword>
<dbReference type="AlphaFoldDB" id="A0AAD5YAW2"/>
<keyword evidence="3" id="KW-1185">Reference proteome</keyword>
<proteinExistence type="predicted"/>
<name>A0AAD5YAW2_9FUNG</name>
<comment type="caution">
    <text evidence="2">The sequence shown here is derived from an EMBL/GenBank/DDBJ whole genome shotgun (WGS) entry which is preliminary data.</text>
</comment>
<organism evidence="2 3">
    <name type="scientific">Boothiomyces macroporosus</name>
    <dbReference type="NCBI Taxonomy" id="261099"/>
    <lineage>
        <taxon>Eukaryota</taxon>
        <taxon>Fungi</taxon>
        <taxon>Fungi incertae sedis</taxon>
        <taxon>Chytridiomycota</taxon>
        <taxon>Chytridiomycota incertae sedis</taxon>
        <taxon>Chytridiomycetes</taxon>
        <taxon>Rhizophydiales</taxon>
        <taxon>Terramycetaceae</taxon>
        <taxon>Boothiomyces</taxon>
    </lineage>
</organism>
<gene>
    <name evidence="2" type="ORF">HK103_005446</name>
</gene>
<protein>
    <submittedName>
        <fullName evidence="2">Uncharacterized protein</fullName>
    </submittedName>
</protein>
<feature type="transmembrane region" description="Helical" evidence="1">
    <location>
        <begin position="107"/>
        <end position="129"/>
    </location>
</feature>
<feature type="transmembrane region" description="Helical" evidence="1">
    <location>
        <begin position="192"/>
        <end position="214"/>
    </location>
</feature>
<feature type="transmembrane region" description="Helical" evidence="1">
    <location>
        <begin position="42"/>
        <end position="61"/>
    </location>
</feature>
<accession>A0AAD5YAW2</accession>
<keyword evidence="1" id="KW-0472">Membrane</keyword>
<evidence type="ECO:0000313" key="3">
    <source>
        <dbReference type="Proteomes" id="UP001210925"/>
    </source>
</evidence>
<evidence type="ECO:0000256" key="1">
    <source>
        <dbReference type="SAM" id="Phobius"/>
    </source>
</evidence>
<feature type="transmembrane region" description="Helical" evidence="1">
    <location>
        <begin position="150"/>
        <end position="180"/>
    </location>
</feature>
<dbReference type="Proteomes" id="UP001210925">
    <property type="component" value="Unassembled WGS sequence"/>
</dbReference>
<sequence>MIYVIITGADDSQSTGSSTTGKTAVPLKTVGSKAMYGVYDGLLFFSYNMSLAIALISLYIVRFQGSSIRVSWEFAIAVSFIMSIVLACLNIQPRDYVYVNMSGMTKIAFIVLCVFMLVSFMVMVACYLMTFKMLEAIKTKRKHPQRSASLLMVCFIQSLTIANFVSWLPFLLIFVGQILVADQSQYKELWKFLSVMIIGPKGAVHLLALAITFANNSYPLQETIIDSEVDLVKIDNNHFVVESFLIIPYTETATVGKAKFEKFELMNAGKVIRKKHTFRGADAPLREAEAGIQLPQAAFKRT</sequence>
<feature type="transmembrane region" description="Helical" evidence="1">
    <location>
        <begin position="73"/>
        <end position="92"/>
    </location>
</feature>
<dbReference type="EMBL" id="JADGKB010000005">
    <property type="protein sequence ID" value="KAJ3261608.1"/>
    <property type="molecule type" value="Genomic_DNA"/>
</dbReference>
<reference evidence="2" key="1">
    <citation type="submission" date="2020-05" db="EMBL/GenBank/DDBJ databases">
        <title>Phylogenomic resolution of chytrid fungi.</title>
        <authorList>
            <person name="Stajich J.E."/>
            <person name="Amses K."/>
            <person name="Simmons R."/>
            <person name="Seto K."/>
            <person name="Myers J."/>
            <person name="Bonds A."/>
            <person name="Quandt C.A."/>
            <person name="Barry K."/>
            <person name="Liu P."/>
            <person name="Grigoriev I."/>
            <person name="Longcore J.E."/>
            <person name="James T.Y."/>
        </authorList>
    </citation>
    <scope>NUCLEOTIDE SEQUENCE</scope>
    <source>
        <strain evidence="2">PLAUS21</strain>
    </source>
</reference>
<keyword evidence="1" id="KW-0812">Transmembrane</keyword>
<evidence type="ECO:0000313" key="2">
    <source>
        <dbReference type="EMBL" id="KAJ3261608.1"/>
    </source>
</evidence>